<evidence type="ECO:0000256" key="2">
    <source>
        <dbReference type="SAM" id="Phobius"/>
    </source>
</evidence>
<feature type="compositionally biased region" description="Basic and acidic residues" evidence="1">
    <location>
        <begin position="748"/>
        <end position="760"/>
    </location>
</feature>
<dbReference type="InterPro" id="IPR024769">
    <property type="entry name" value="TcdA/TcdB_pore_forming"/>
</dbReference>
<keyword evidence="2" id="KW-1133">Transmembrane helix</keyword>
<feature type="domain" description="TcdA/TcdB toxin pore forming" evidence="3">
    <location>
        <begin position="1042"/>
        <end position="1690"/>
    </location>
</feature>
<gene>
    <name evidence="4" type="ORF">A1D18_02510</name>
</gene>
<dbReference type="Pfam" id="PF08011">
    <property type="entry name" value="PDDEXK_9"/>
    <property type="match status" value="1"/>
</dbReference>
<feature type="transmembrane region" description="Helical" evidence="2">
    <location>
        <begin position="2452"/>
        <end position="2474"/>
    </location>
</feature>
<dbReference type="Proteomes" id="UP000183924">
    <property type="component" value="Unassembled WGS sequence"/>
</dbReference>
<dbReference type="RefSeq" id="WP_071662257.1">
    <property type="nucleotide sequence ID" value="NZ_LUKY01000032.1"/>
</dbReference>
<reference evidence="4 5" key="1">
    <citation type="submission" date="2016-03" db="EMBL/GenBank/DDBJ databases">
        <title>Comparative genomics of Rickettsiella.</title>
        <authorList>
            <person name="Chandler C."/>
            <person name="Wang Y."/>
        </authorList>
    </citation>
    <scope>NUCLEOTIDE SEQUENCE [LARGE SCALE GENOMIC DNA]</scope>
    <source>
        <strain evidence="4 5">RCFS May 2013</strain>
    </source>
</reference>
<evidence type="ECO:0000313" key="4">
    <source>
        <dbReference type="EMBL" id="OIZ94996.1"/>
    </source>
</evidence>
<protein>
    <recommendedName>
        <fullName evidence="3">TcdA/TcdB toxin pore forming domain-containing protein</fullName>
    </recommendedName>
</protein>
<proteinExistence type="predicted"/>
<dbReference type="OrthoDB" id="5489595at2"/>
<dbReference type="Pfam" id="PF12920">
    <property type="entry name" value="TcdA_TcdB_pore"/>
    <property type="match status" value="1"/>
</dbReference>
<evidence type="ECO:0000256" key="1">
    <source>
        <dbReference type="SAM" id="MobiDB-lite"/>
    </source>
</evidence>
<dbReference type="InterPro" id="IPR012547">
    <property type="entry name" value="PDDEXK_9"/>
</dbReference>
<evidence type="ECO:0000259" key="3">
    <source>
        <dbReference type="Pfam" id="PF12920"/>
    </source>
</evidence>
<keyword evidence="2" id="KW-0472">Membrane</keyword>
<organism evidence="4 5">
    <name type="scientific">Candidatus Rickettsiella isopodorum</name>
    <dbReference type="NCBI Taxonomy" id="1225476"/>
    <lineage>
        <taxon>Bacteria</taxon>
        <taxon>Pseudomonadati</taxon>
        <taxon>Pseudomonadota</taxon>
        <taxon>Gammaproteobacteria</taxon>
        <taxon>Legionellales</taxon>
        <taxon>Coxiellaceae</taxon>
        <taxon>Rickettsiella</taxon>
    </lineage>
</organism>
<evidence type="ECO:0000313" key="5">
    <source>
        <dbReference type="Proteomes" id="UP000183924"/>
    </source>
</evidence>
<feature type="transmembrane region" description="Helical" evidence="2">
    <location>
        <begin position="2198"/>
        <end position="2216"/>
    </location>
</feature>
<feature type="region of interest" description="Disordered" evidence="1">
    <location>
        <begin position="748"/>
        <end position="789"/>
    </location>
</feature>
<keyword evidence="5" id="KW-1185">Reference proteome</keyword>
<accession>A0A1J8P5B8</accession>
<keyword evidence="2" id="KW-0812">Transmembrane</keyword>
<comment type="caution">
    <text evidence="4">The sequence shown here is derived from an EMBL/GenBank/DDBJ whole genome shotgun (WGS) entry which is preliminary data.</text>
</comment>
<name>A0A1J8P5B8_9COXI</name>
<dbReference type="EMBL" id="LUKY01000032">
    <property type="protein sequence ID" value="OIZ94996.1"/>
    <property type="molecule type" value="Genomic_DNA"/>
</dbReference>
<sequence>MPQELPEMIELLITKGKTPSGRSFVTVMNQFIQRMPMIHSTDKAEFFIGYFLGGIYNFQHTKLKEDLQVTASFWKFDHNEKTLDFVFEIGNRENNNKHLVFRSITVLNDDGSPYAAKTKSKQPYASLAFKDVMLAKIAYKNTDHKEGLNFKEEFYQTRFKEQRNTDSAVEYENKLRNFGFEKIEFNSGIEDIDEETVKKFSLDEEQVKNALGFYLKGNVDLFKKFKPIFQAQLKKALESYLEKNPNLSKNTKNIYIKEVNKIVSTEAFSHGFLYGSLSLNFKNRYHIDCYVERISGNGYTDIMMTSRANNRRSNSIAIIIELKAGIATAREAIDQIQNKGYFQHVLSLRTYSETVIIAGVNFNLADDNRAGRAQLTTRGDVIFVSTAQIPTKKDVIGQILKTSIDPLLSDRDKQEKIQKNLIELYYSRFGELNFRSFLSLLMGYVITYSPKLSKNNNFNDPQILEKSILLLPEHPDRFAMLTIDFKSNHVKKTIVLELSSETGARTRHQPESPIPAALNELCSKRKDQQDEIHKISIRIDATKNGPDFFSLIRLQRIDLRSFDAVTTITPLKGTFHPLQTLTFSDFFTKKHLKEFVFSPTLKDSVQKVLFPLRSLFQGELEGQKKEFVFQAVMQGMIAGLNQETCQVRTFIEPNYSAQGRADLVATLPSFNAQKELLTESLFIFEFKVLVSSSMISRSVNAALEQAEKYVDNLKSLSDARKVALMGLVMNSQAKKELDFLTERSSQHAVDHISTDERLSSPERSPNKRKRVNQMEQSSEEEGTPKRKRCQRSVGASCRIDFTLQLDEEVSFMTDLAQARERGHIILLADSYALLLALIKVNHPIGKIFLLDENIENLNRIFQLLVLAQSAETLETYLQTVQLKFPKAASILKQGIDQLSSKIDFKQLKGMLADNQLSLIKMNEFFSVSHGKAISELHQPLGIGNEKIAAIYLGDYEYRHMDWEDSAHALLKGNSLKDQILFLLSPEDRIDLYRKTLPNNDQISLYSGSKAYLEQEWQPVKRSLFSFDSHEENLLLLKSAQDWCFAIKQHSNFNKDWIPILETARQRRLGKEQIHFLDTNTHKLRTVELDGIFSTILRENLNLLYASMADATALKKNIPESLGDSTENIESVDGLNMAFTVQAIFDLVKVKDRAQFQTEQGPLYTALQVHHYLNLVQMAHSTLMDVNKVVDIVKTLLREELTLAEKPLSFFQLSLKQGAGEGLAALFGVANVVLDSVELHAAKTAQERVTFSAQLVFDTGGLSLSLTSLGAAYVGSTTVASVLGAGSVILSGVAIGTMALVQAFQSVAKKAEAVGSYFYQLDDAYRHKGYKKKLFSQTNQFIMHPIYGAVVTEINFISNTLYYGSPYIYAAPHRGEGNGNMNYLFWFGTTPRVIHDKQQAINIRERLDYPKSTRLENWKTVSTWILPSTPIIYLDYGWMILPGATLRQDRGFSVLRKLEKVDDFHYDFYVFPIEFIIDSIHEEAVTTPIKIILNEQERTLIIPNFSDQDKKIYKNLHYTIEAPTRLDRCSIVLNRIGSLTLLSQSPHTTWTLVTEDFSVDRLRFTTTGIEIADSIPIKMISPHNERCLLVDKNLFVFAIDWSRKKLLLQELNFPFFKNDWFALKTYIQDKSFHTRVKLNYFPLQDHKGITYNGTAYYLVKEDRCIYTQSIPERINVDSDLIECVANRCYFVAPPYLFWQSNSQTHQLKENYLLYSESLGQLISNEKNSSHEKTQIESVVVQADGSVTILQLFKNKQGKSIQKASYHLIQNKLILFSIEDDQLSQILINTQDKVLHHYIKSIFNQQPDSLSVWDDYPQLVTRTILAELSNTLRIFPLSEHFNSNPVWLRQRDNGQYQLINPRVEETKLIFLGALLAADGSDVFYFFLPAEDNSSAQLFRQIEGAAVATSLPLSITHAYYEKEMLFILTPENIIKNINVLGETSTVSFNAAWIRAHPYDWWKKITVLLRAENPSRKHPIILQGLTDLSGKALAVWYDLDQKIFVMMQPPLKSDGDPFHVSYLTRIADIDFFFCDNGILYQQTALSDTISTYFQGIRLQLELPPLIVLADSLQAAYFHKQRLWIHQNGAIFSLNPFLPKLWYLEKIELSWFHSEPLHHFFLSNKLCFIQKFKSKFIARYESHFFRSDLLSNPIDFLNKTSSFITSRKNAFISIELQEGKRLWWNPNKNRFFYNPSKGDTSDWRYLGIGSGLFGITGIVFFSPKAKMVYFNPAYQDYSGEYSRSDTQVATELAMSYRDVFLWVLDQWPTSSQSLFPLFLDKKNLNLYISSESSYIFEVPKAILEHYQVTFYQFFSFSNKTLIFPFSGEIKYKKNKQDIILSGSSVTGQWTFLQGMRDETWNRTGFDITDYYKLIRLHFFLEAVRTCLLYRDEESLVIKDPYDYANTVFHTCLSPHGEKNLLLNNDSPLYVHHDWHRLEVEAPNFVDKKRDAWNKISVVFPWLIISFLSATLGGVIGSVYCLFTRRFRQNNAATLPVVAASLPLLALGTSAVSSEERNPLVHCQEDFFKQSQCILNESSIGLLGYCHNGKQALIWFHKHSISTEATELFWYMLGHDSEQALPNYASLNWESTSVTVSSNYLYFDPEASCRQTIDLRKIQPVSMAFLFPYLPDEAKKWLQTQWNHKKVLQDKILQNKVASQLFKQKVRSMGLNYFASECFLHTSAGDFFQLFSLRPNWREQDHRYYLARCLTTGQQLCWDDRDKTNPIMSIAAVVLETALLHPKLQAMYGDVHCKNSRYTKQAIRFLADLLQFGYYNFSYLPSLLEFLFFDSASIHLITLGLRTALIFSSISNDLSYYYLGIALFFLPQFPLLLEHLGIPVTHYVNQALKKLTQFFIVQSLVLSIKPDQDRLIEQERALVEAKRRVEQGQQRLSRVTKPLVGFFNLITRDQADQQDPLIESPKKIQNGKYPINLI</sequence>